<feature type="transmembrane region" description="Helical" evidence="1">
    <location>
        <begin position="6"/>
        <end position="27"/>
    </location>
</feature>
<keyword evidence="1" id="KW-0812">Transmembrane</keyword>
<name>A0AAD5R448_PARTN</name>
<evidence type="ECO:0000313" key="3">
    <source>
        <dbReference type="Proteomes" id="UP001196413"/>
    </source>
</evidence>
<accession>A0AAD5R448</accession>
<gene>
    <name evidence="2" type="ORF">KIN20_030683</name>
</gene>
<dbReference type="Proteomes" id="UP001196413">
    <property type="component" value="Unassembled WGS sequence"/>
</dbReference>
<keyword evidence="1" id="KW-1133">Transmembrane helix</keyword>
<keyword evidence="3" id="KW-1185">Reference proteome</keyword>
<keyword evidence="1" id="KW-0472">Membrane</keyword>
<reference evidence="2" key="1">
    <citation type="submission" date="2021-06" db="EMBL/GenBank/DDBJ databases">
        <title>Parelaphostrongylus tenuis whole genome reference sequence.</title>
        <authorList>
            <person name="Garwood T.J."/>
            <person name="Larsen P.A."/>
            <person name="Fountain-Jones N.M."/>
            <person name="Garbe J.R."/>
            <person name="Macchietto M.G."/>
            <person name="Kania S.A."/>
            <person name="Gerhold R.W."/>
            <person name="Richards J.E."/>
            <person name="Wolf T.M."/>
        </authorList>
    </citation>
    <scope>NUCLEOTIDE SEQUENCE</scope>
    <source>
        <strain evidence="2">MNPRO001-30</strain>
        <tissue evidence="2">Meninges</tissue>
    </source>
</reference>
<dbReference type="EMBL" id="JAHQIW010006473">
    <property type="protein sequence ID" value="KAJ1369265.1"/>
    <property type="molecule type" value="Genomic_DNA"/>
</dbReference>
<dbReference type="AlphaFoldDB" id="A0AAD5R448"/>
<evidence type="ECO:0000313" key="2">
    <source>
        <dbReference type="EMBL" id="KAJ1369265.1"/>
    </source>
</evidence>
<evidence type="ECO:0000256" key="1">
    <source>
        <dbReference type="SAM" id="Phobius"/>
    </source>
</evidence>
<sequence length="56" mass="6034">MSFVLSSLVFNIIPTAVEIGMVSAIFYKSLGVEFAYMTMGSVGMYAVATLAITQYV</sequence>
<feature type="transmembrane region" description="Helical" evidence="1">
    <location>
        <begin position="34"/>
        <end position="55"/>
    </location>
</feature>
<evidence type="ECO:0008006" key="4">
    <source>
        <dbReference type="Google" id="ProtNLM"/>
    </source>
</evidence>
<comment type="caution">
    <text evidence="2">The sequence shown here is derived from an EMBL/GenBank/DDBJ whole genome shotgun (WGS) entry which is preliminary data.</text>
</comment>
<protein>
    <recommendedName>
        <fullName evidence="4">ABC transmembrane type-1 domain-containing protein</fullName>
    </recommendedName>
</protein>
<proteinExistence type="predicted"/>
<organism evidence="2 3">
    <name type="scientific">Parelaphostrongylus tenuis</name>
    <name type="common">Meningeal worm</name>
    <dbReference type="NCBI Taxonomy" id="148309"/>
    <lineage>
        <taxon>Eukaryota</taxon>
        <taxon>Metazoa</taxon>
        <taxon>Ecdysozoa</taxon>
        <taxon>Nematoda</taxon>
        <taxon>Chromadorea</taxon>
        <taxon>Rhabditida</taxon>
        <taxon>Rhabditina</taxon>
        <taxon>Rhabditomorpha</taxon>
        <taxon>Strongyloidea</taxon>
        <taxon>Metastrongylidae</taxon>
        <taxon>Parelaphostrongylus</taxon>
    </lineage>
</organism>